<dbReference type="AlphaFoldDB" id="A0A8J9UJY2"/>
<feature type="compositionally biased region" description="Basic and acidic residues" evidence="1">
    <location>
        <begin position="65"/>
        <end position="84"/>
    </location>
</feature>
<sequence length="209" mass="23898">MCEVDYYLDENYQLELNLHNIRKELIAMLEYYEKSLCTVCLHLKCTCVKGKSTTDIIIVNGNTSDEKKETDKDTKDKENKKNQDEELENVDKNVSVAPPASSLPKPKWDSSKNNASTSSSPEKEPVHPDIEAWMEASKAEPKSIKEPIILQNLCYINKQKKCQIITTNRNVVDSYFKYFKVSNETAVTYMSAKLAAACSTPIRKNYTYF</sequence>
<gene>
    <name evidence="2" type="ORF">BINO364_LOCUS7452</name>
</gene>
<evidence type="ECO:0000256" key="1">
    <source>
        <dbReference type="SAM" id="MobiDB-lite"/>
    </source>
</evidence>
<reference evidence="2" key="1">
    <citation type="submission" date="2021-12" db="EMBL/GenBank/DDBJ databases">
        <authorList>
            <person name="Martin H S."/>
        </authorList>
    </citation>
    <scope>NUCLEOTIDE SEQUENCE</scope>
</reference>
<feature type="compositionally biased region" description="Low complexity" evidence="1">
    <location>
        <begin position="111"/>
        <end position="120"/>
    </location>
</feature>
<feature type="region of interest" description="Disordered" evidence="1">
    <location>
        <begin position="65"/>
        <end position="126"/>
    </location>
</feature>
<dbReference type="EMBL" id="OV170222">
    <property type="protein sequence ID" value="CAH0721342.1"/>
    <property type="molecule type" value="Genomic_DNA"/>
</dbReference>
<keyword evidence="3" id="KW-1185">Reference proteome</keyword>
<dbReference type="Proteomes" id="UP000838878">
    <property type="component" value="Chromosome 2"/>
</dbReference>
<proteinExistence type="predicted"/>
<name>A0A8J9UJY2_9NEOP</name>
<accession>A0A8J9UJY2</accession>
<feature type="non-terminal residue" evidence="2">
    <location>
        <position position="209"/>
    </location>
</feature>
<protein>
    <submittedName>
        <fullName evidence="2">Uncharacterized protein</fullName>
    </submittedName>
</protein>
<dbReference type="OrthoDB" id="7426250at2759"/>
<organism evidence="2 3">
    <name type="scientific">Brenthis ino</name>
    <name type="common">lesser marbled fritillary</name>
    <dbReference type="NCBI Taxonomy" id="405034"/>
    <lineage>
        <taxon>Eukaryota</taxon>
        <taxon>Metazoa</taxon>
        <taxon>Ecdysozoa</taxon>
        <taxon>Arthropoda</taxon>
        <taxon>Hexapoda</taxon>
        <taxon>Insecta</taxon>
        <taxon>Pterygota</taxon>
        <taxon>Neoptera</taxon>
        <taxon>Endopterygota</taxon>
        <taxon>Lepidoptera</taxon>
        <taxon>Glossata</taxon>
        <taxon>Ditrysia</taxon>
        <taxon>Papilionoidea</taxon>
        <taxon>Nymphalidae</taxon>
        <taxon>Heliconiinae</taxon>
        <taxon>Argynnini</taxon>
        <taxon>Brenthis</taxon>
    </lineage>
</organism>
<evidence type="ECO:0000313" key="2">
    <source>
        <dbReference type="EMBL" id="CAH0721342.1"/>
    </source>
</evidence>
<evidence type="ECO:0000313" key="3">
    <source>
        <dbReference type="Proteomes" id="UP000838878"/>
    </source>
</evidence>